<evidence type="ECO:0000313" key="1">
    <source>
        <dbReference type="EMBL" id="SFR33838.1"/>
    </source>
</evidence>
<organism evidence="1 2">
    <name type="scientific">Halogeometricum rufum</name>
    <dbReference type="NCBI Taxonomy" id="553469"/>
    <lineage>
        <taxon>Archaea</taxon>
        <taxon>Methanobacteriati</taxon>
        <taxon>Methanobacteriota</taxon>
        <taxon>Stenosarchaea group</taxon>
        <taxon>Halobacteria</taxon>
        <taxon>Halobacteriales</taxon>
        <taxon>Haloferacaceae</taxon>
        <taxon>Halogeometricum</taxon>
    </lineage>
</organism>
<reference evidence="2" key="1">
    <citation type="submission" date="2016-10" db="EMBL/GenBank/DDBJ databases">
        <authorList>
            <person name="Varghese N."/>
            <person name="Submissions S."/>
        </authorList>
    </citation>
    <scope>NUCLEOTIDE SEQUENCE [LARGE SCALE GENOMIC DNA]</scope>
    <source>
        <strain evidence="2">CGMCC 1.7736</strain>
    </source>
</reference>
<keyword evidence="2" id="KW-1185">Reference proteome</keyword>
<dbReference type="Proteomes" id="UP000198531">
    <property type="component" value="Unassembled WGS sequence"/>
</dbReference>
<dbReference type="InterPro" id="IPR009482">
    <property type="entry name" value="DUF1102"/>
</dbReference>
<sequence>MQRRTFIGGLGVLAAAGSAVFGTAAVSNVTAERNITASVAGDGSAYLEIREGAANGFAVENLDGAFRLNFANDPDGGNGLNEDAVSSFDDAFRINNTGDETLAVHIEDGKDRIEFYFGEDASDGDYGNDTTVTTTLEPGDDPLMVGVRIDLRDVAAAGVFAGDDDFTIVAEDVDDNA</sequence>
<name>A0A1I6FVA3_9EURY</name>
<dbReference type="Pfam" id="PF06510">
    <property type="entry name" value="DUF1102"/>
    <property type="match status" value="1"/>
</dbReference>
<accession>A0A1I6FVA3</accession>
<dbReference type="AlphaFoldDB" id="A0A1I6FVA3"/>
<dbReference type="OrthoDB" id="330708at2157"/>
<gene>
    <name evidence="1" type="ORF">SAMN04487947_0068</name>
</gene>
<evidence type="ECO:0000313" key="2">
    <source>
        <dbReference type="Proteomes" id="UP000198531"/>
    </source>
</evidence>
<dbReference type="EMBL" id="FOYT01000001">
    <property type="protein sequence ID" value="SFR33838.1"/>
    <property type="molecule type" value="Genomic_DNA"/>
</dbReference>
<protein>
    <recommendedName>
        <fullName evidence="3">DUF1102 domain-containing protein</fullName>
    </recommendedName>
</protein>
<evidence type="ECO:0008006" key="3">
    <source>
        <dbReference type="Google" id="ProtNLM"/>
    </source>
</evidence>
<dbReference type="RefSeq" id="WP_089803766.1">
    <property type="nucleotide sequence ID" value="NZ_FOYT01000001.1"/>
</dbReference>
<proteinExistence type="predicted"/>